<evidence type="ECO:0000256" key="1">
    <source>
        <dbReference type="SAM" id="MobiDB-lite"/>
    </source>
</evidence>
<dbReference type="InterPro" id="IPR058442">
    <property type="entry name" value="DUF8129"/>
</dbReference>
<evidence type="ECO:0000313" key="3">
    <source>
        <dbReference type="EMBL" id="SDO94256.1"/>
    </source>
</evidence>
<protein>
    <recommendedName>
        <fullName evidence="2">DUF8129 domain-containing protein</fullName>
    </recommendedName>
</protein>
<organism evidence="3 4">
    <name type="scientific">Actinacidiphila guanduensis</name>
    <dbReference type="NCBI Taxonomy" id="310781"/>
    <lineage>
        <taxon>Bacteria</taxon>
        <taxon>Bacillati</taxon>
        <taxon>Actinomycetota</taxon>
        <taxon>Actinomycetes</taxon>
        <taxon>Kitasatosporales</taxon>
        <taxon>Streptomycetaceae</taxon>
        <taxon>Actinacidiphila</taxon>
    </lineage>
</organism>
<dbReference type="AlphaFoldDB" id="A0A1H0NNV4"/>
<name>A0A1H0NNV4_9ACTN</name>
<keyword evidence="4" id="KW-1185">Reference proteome</keyword>
<dbReference type="EMBL" id="FNIE01000014">
    <property type="protein sequence ID" value="SDO94256.1"/>
    <property type="molecule type" value="Genomic_DNA"/>
</dbReference>
<feature type="region of interest" description="Disordered" evidence="1">
    <location>
        <begin position="67"/>
        <end position="110"/>
    </location>
</feature>
<dbReference type="RefSeq" id="WP_093787316.1">
    <property type="nucleotide sequence ID" value="NZ_FNIE01000014.1"/>
</dbReference>
<evidence type="ECO:0000259" key="2">
    <source>
        <dbReference type="Pfam" id="PF26450"/>
    </source>
</evidence>
<dbReference type="OrthoDB" id="5187212at2"/>
<gene>
    <name evidence="3" type="ORF">SAMN05216259_114129</name>
</gene>
<feature type="domain" description="DUF8129" evidence="2">
    <location>
        <begin position="12"/>
        <end position="68"/>
    </location>
</feature>
<accession>A0A1H0NNV4</accession>
<proteinExistence type="predicted"/>
<dbReference type="STRING" id="310781.SAMN05216259_114129"/>
<dbReference type="Pfam" id="PF26450">
    <property type="entry name" value="DUF8129"/>
    <property type="match status" value="1"/>
</dbReference>
<dbReference type="Proteomes" id="UP000199341">
    <property type="component" value="Unassembled WGS sequence"/>
</dbReference>
<sequence>MFDDALPEPHTQELPLPDYPHLTTRAIESRVADLDRAQVEALLRYECAHRERTPVIRLLTARLRRLRETAPRKSPPGGSTAPVPEQKPYPEVPGIPARRIPLGPWHRPQP</sequence>
<feature type="region of interest" description="Disordered" evidence="1">
    <location>
        <begin position="1"/>
        <end position="21"/>
    </location>
</feature>
<evidence type="ECO:0000313" key="4">
    <source>
        <dbReference type="Proteomes" id="UP000199341"/>
    </source>
</evidence>
<reference evidence="3 4" key="1">
    <citation type="submission" date="2016-10" db="EMBL/GenBank/DDBJ databases">
        <authorList>
            <person name="de Groot N.N."/>
        </authorList>
    </citation>
    <scope>NUCLEOTIDE SEQUENCE [LARGE SCALE GENOMIC DNA]</scope>
    <source>
        <strain evidence="3 4">CGMCC 4.2022</strain>
    </source>
</reference>